<evidence type="ECO:0000313" key="4">
    <source>
        <dbReference type="Proteomes" id="UP001154259"/>
    </source>
</evidence>
<evidence type="ECO:0000313" key="1">
    <source>
        <dbReference type="EMBL" id="CAI3950257.1"/>
    </source>
</evidence>
<evidence type="ECO:0000313" key="2">
    <source>
        <dbReference type="EMBL" id="CAI3954328.1"/>
    </source>
</evidence>
<dbReference type="Proteomes" id="UP001154255">
    <property type="component" value="Unassembled WGS sequence"/>
</dbReference>
<keyword evidence="4" id="KW-1185">Reference proteome</keyword>
<dbReference type="EMBL" id="CAMXCM010000005">
    <property type="protein sequence ID" value="CAI3950257.1"/>
    <property type="molecule type" value="Genomic_DNA"/>
</dbReference>
<dbReference type="PROSITE" id="PS51257">
    <property type="entry name" value="PROKAR_LIPOPROTEIN"/>
    <property type="match status" value="1"/>
</dbReference>
<dbReference type="AlphaFoldDB" id="A0A9W4TQG8"/>
<evidence type="ECO:0000313" key="3">
    <source>
        <dbReference type="Proteomes" id="UP001154255"/>
    </source>
</evidence>
<dbReference type="Proteomes" id="UP001154259">
    <property type="component" value="Unassembled WGS sequence"/>
</dbReference>
<sequence length="149" mass="16154">MTRYSQFILSTSCLLMLGACQLIDQRTFNPSAGRKPIPYVPPAPPAPPPPAPPIEIVQGTPSEQWAKPLTSLVKDALQRKSDAMFIVTILTPISQSPDTQQEQMQQTIQENAADIAKAIVKAGAKPEQIHMVAKAEGSVQKNVVQVTIQ</sequence>
<accession>A0A9W4TQG8</accession>
<proteinExistence type="predicted"/>
<reference evidence="1" key="1">
    <citation type="submission" date="2022-10" db="EMBL/GenBank/DDBJ databases">
        <authorList>
            <person name="Botero Cardona J."/>
        </authorList>
    </citation>
    <scope>NUCLEOTIDE SEQUENCE</scope>
    <source>
        <strain evidence="1">LMG 31819</strain>
        <strain evidence="2">R-53529</strain>
    </source>
</reference>
<name>A0A9W4TQG8_9PROT</name>
<dbReference type="RefSeq" id="WP_271790322.1">
    <property type="nucleotide sequence ID" value="NZ_CAMXCJ010000006.1"/>
</dbReference>
<gene>
    <name evidence="2" type="ORF">R53529_LOCUS1898</name>
    <name evidence="1" type="ORF">R53530_LOCUS1780</name>
</gene>
<protein>
    <submittedName>
        <fullName evidence="1">Uncharacterized protein</fullName>
    </submittedName>
</protein>
<dbReference type="EMBL" id="CAMXCS010000006">
    <property type="protein sequence ID" value="CAI3954328.1"/>
    <property type="molecule type" value="Genomic_DNA"/>
</dbReference>
<comment type="caution">
    <text evidence="1">The sequence shown here is derived from an EMBL/GenBank/DDBJ whole genome shotgun (WGS) entry which is preliminary data.</text>
</comment>
<organism evidence="1 3">
    <name type="scientific">Commensalibacter communis</name>
    <dbReference type="NCBI Taxonomy" id="2972786"/>
    <lineage>
        <taxon>Bacteria</taxon>
        <taxon>Pseudomonadati</taxon>
        <taxon>Pseudomonadota</taxon>
        <taxon>Alphaproteobacteria</taxon>
        <taxon>Acetobacterales</taxon>
        <taxon>Acetobacteraceae</taxon>
    </lineage>
</organism>